<sequence>MGINKKLVELLSTGVALHSSGISNWAFKKNQALIVLDEIRDIHVPILGGDVFLFENKLLVPAYENWSCDQLNKETYG</sequence>
<name>A0ABM7P2T8_9BACT</name>
<dbReference type="EMBL" id="AP024485">
    <property type="protein sequence ID" value="BCS87119.1"/>
    <property type="molecule type" value="Genomic_DNA"/>
</dbReference>
<dbReference type="Pfam" id="PF15569">
    <property type="entry name" value="Imm40"/>
    <property type="match status" value="1"/>
</dbReference>
<organism evidence="2 3">
    <name type="scientific">Pseudodesulfovibrio sediminis</name>
    <dbReference type="NCBI Taxonomy" id="2810563"/>
    <lineage>
        <taxon>Bacteria</taxon>
        <taxon>Pseudomonadati</taxon>
        <taxon>Thermodesulfobacteriota</taxon>
        <taxon>Desulfovibrionia</taxon>
        <taxon>Desulfovibrionales</taxon>
        <taxon>Desulfovibrionaceae</taxon>
    </lineage>
</organism>
<keyword evidence="3" id="KW-1185">Reference proteome</keyword>
<accession>A0ABM7P2T8</accession>
<protein>
    <recommendedName>
        <fullName evidence="1">Immunity protein 40 domain-containing protein</fullName>
    </recommendedName>
</protein>
<proteinExistence type="predicted"/>
<feature type="domain" description="Immunity protein 40" evidence="1">
    <location>
        <begin position="17"/>
        <end position="75"/>
    </location>
</feature>
<reference evidence="2" key="1">
    <citation type="journal article" date="2022" name="Arch. Microbiol.">
        <title>Pseudodesulfovibrio sediminis sp. nov., a mesophilic and neutrophilic sulfate-reducing bacterium isolated from sediment of a brackish lake.</title>
        <authorList>
            <person name="Takahashi A."/>
            <person name="Kojima H."/>
            <person name="Watanabe M."/>
            <person name="Fukui M."/>
        </authorList>
    </citation>
    <scope>NUCLEOTIDE SEQUENCE</scope>
    <source>
        <strain evidence="2">SF6</strain>
    </source>
</reference>
<evidence type="ECO:0000313" key="2">
    <source>
        <dbReference type="EMBL" id="BCS87119.1"/>
    </source>
</evidence>
<dbReference type="Proteomes" id="UP001053296">
    <property type="component" value="Chromosome"/>
</dbReference>
<evidence type="ECO:0000259" key="1">
    <source>
        <dbReference type="Pfam" id="PF15569"/>
    </source>
</evidence>
<dbReference type="RefSeq" id="WP_229593023.1">
    <property type="nucleotide sequence ID" value="NZ_AP024485.1"/>
</dbReference>
<dbReference type="InterPro" id="IPR029080">
    <property type="entry name" value="Imm40"/>
</dbReference>
<gene>
    <name evidence="2" type="ORF">PSDVSF_03610</name>
</gene>
<evidence type="ECO:0000313" key="3">
    <source>
        <dbReference type="Proteomes" id="UP001053296"/>
    </source>
</evidence>